<keyword evidence="3 6" id="KW-0812">Transmembrane</keyword>
<proteinExistence type="predicted"/>
<feature type="domain" description="Major facilitator superfamily (MFS) profile" evidence="7">
    <location>
        <begin position="13"/>
        <end position="420"/>
    </location>
</feature>
<accession>A0A7W9SKJ6</accession>
<dbReference type="PANTHER" id="PTHR43791">
    <property type="entry name" value="PERMEASE-RELATED"/>
    <property type="match status" value="1"/>
</dbReference>
<organism evidence="8 9">
    <name type="scientific">Armatimonas rosea</name>
    <dbReference type="NCBI Taxonomy" id="685828"/>
    <lineage>
        <taxon>Bacteria</taxon>
        <taxon>Bacillati</taxon>
        <taxon>Armatimonadota</taxon>
        <taxon>Armatimonadia</taxon>
        <taxon>Armatimonadales</taxon>
        <taxon>Armatimonadaceae</taxon>
        <taxon>Armatimonas</taxon>
    </lineage>
</organism>
<feature type="transmembrane region" description="Helical" evidence="6">
    <location>
        <begin position="12"/>
        <end position="36"/>
    </location>
</feature>
<gene>
    <name evidence="8" type="ORF">HNQ39_000103</name>
</gene>
<keyword evidence="9" id="KW-1185">Reference proteome</keyword>
<dbReference type="Gene3D" id="1.20.1250.20">
    <property type="entry name" value="MFS general substrate transporter like domains"/>
    <property type="match status" value="2"/>
</dbReference>
<dbReference type="GO" id="GO:0022857">
    <property type="term" value="F:transmembrane transporter activity"/>
    <property type="evidence" value="ECO:0007669"/>
    <property type="project" value="InterPro"/>
</dbReference>
<feature type="transmembrane region" description="Helical" evidence="6">
    <location>
        <begin position="109"/>
        <end position="129"/>
    </location>
</feature>
<evidence type="ECO:0000256" key="4">
    <source>
        <dbReference type="ARBA" id="ARBA00022989"/>
    </source>
</evidence>
<feature type="transmembrane region" description="Helical" evidence="6">
    <location>
        <begin position="48"/>
        <end position="67"/>
    </location>
</feature>
<evidence type="ECO:0000313" key="8">
    <source>
        <dbReference type="EMBL" id="MBB6048341.1"/>
    </source>
</evidence>
<dbReference type="AlphaFoldDB" id="A0A7W9SKJ6"/>
<evidence type="ECO:0000256" key="3">
    <source>
        <dbReference type="ARBA" id="ARBA00022692"/>
    </source>
</evidence>
<evidence type="ECO:0000256" key="6">
    <source>
        <dbReference type="SAM" id="Phobius"/>
    </source>
</evidence>
<feature type="transmembrane region" description="Helical" evidence="6">
    <location>
        <begin position="307"/>
        <end position="329"/>
    </location>
</feature>
<feature type="transmembrane region" description="Helical" evidence="6">
    <location>
        <begin position="240"/>
        <end position="264"/>
    </location>
</feature>
<dbReference type="EMBL" id="JACHGW010000001">
    <property type="protein sequence ID" value="MBB6048341.1"/>
    <property type="molecule type" value="Genomic_DNA"/>
</dbReference>
<keyword evidence="4 6" id="KW-1133">Transmembrane helix</keyword>
<feature type="transmembrane region" description="Helical" evidence="6">
    <location>
        <begin position="349"/>
        <end position="372"/>
    </location>
</feature>
<comment type="caution">
    <text evidence="8">The sequence shown here is derived from an EMBL/GenBank/DDBJ whole genome shotgun (WGS) entry which is preliminary data.</text>
</comment>
<feature type="transmembrane region" description="Helical" evidence="6">
    <location>
        <begin position="276"/>
        <end position="295"/>
    </location>
</feature>
<evidence type="ECO:0000259" key="7">
    <source>
        <dbReference type="PROSITE" id="PS50850"/>
    </source>
</evidence>
<evidence type="ECO:0000256" key="5">
    <source>
        <dbReference type="ARBA" id="ARBA00023136"/>
    </source>
</evidence>
<feature type="transmembrane region" description="Helical" evidence="6">
    <location>
        <begin position="393"/>
        <end position="415"/>
    </location>
</feature>
<dbReference type="PROSITE" id="PS50850">
    <property type="entry name" value="MFS"/>
    <property type="match status" value="1"/>
</dbReference>
<dbReference type="InterPro" id="IPR020846">
    <property type="entry name" value="MFS_dom"/>
</dbReference>
<dbReference type="Proteomes" id="UP000520814">
    <property type="component" value="Unassembled WGS sequence"/>
</dbReference>
<dbReference type="RefSeq" id="WP_184191843.1">
    <property type="nucleotide sequence ID" value="NZ_JACHGW010000001.1"/>
</dbReference>
<dbReference type="CDD" id="cd17319">
    <property type="entry name" value="MFS_ExuT_GudP_like"/>
    <property type="match status" value="1"/>
</dbReference>
<dbReference type="InterPro" id="IPR036259">
    <property type="entry name" value="MFS_trans_sf"/>
</dbReference>
<sequence>MQEATLRKVSRRLIPFIALLYAFNILDRTNISVAALSMKPDLGFSDTVYGLGAGVFFLGYFLFEVPSNLILERVGARKWIARILVTWGAVSAAMLFVKTAPVFYGMRFLLGLAEAGFYPGIILYLTYWFPTAQRAQAVARFVAVSALVGIVGGPLSGALLKLDGLLGMKGWQWLFLLEGLPSCLLGAVALRYLTDRPEKAEWLSGEEKSWLVGQLERERKEREETHQHLSLLDAFKSPRLLHFALIFFLYVSAGYGVSFFAPQIYKSQTNWSSQTIALVAALPGIAGAISMLLTSAHSDRTGERKRYVAFGTTLAAIGVSGAALSPNAYVTLAALTVAEFGRGIVQGPFWAMPTSLLSGAAAAGGIAAINSIGNLGGFAGPYAMGWLKDRTHGYQTGLFLLAGLLIGSAISALLVPTKPASKDT</sequence>
<dbReference type="PANTHER" id="PTHR43791:SF36">
    <property type="entry name" value="TRANSPORTER, PUTATIVE (AFU_ORTHOLOGUE AFUA_6G08340)-RELATED"/>
    <property type="match status" value="1"/>
</dbReference>
<evidence type="ECO:0000256" key="1">
    <source>
        <dbReference type="ARBA" id="ARBA00004651"/>
    </source>
</evidence>
<name>A0A7W9SKJ6_ARMRO</name>
<dbReference type="GO" id="GO:0005886">
    <property type="term" value="C:plasma membrane"/>
    <property type="evidence" value="ECO:0007669"/>
    <property type="project" value="UniProtKB-SubCell"/>
</dbReference>
<dbReference type="FunFam" id="1.20.1250.20:FF:000018">
    <property type="entry name" value="MFS transporter permease"/>
    <property type="match status" value="1"/>
</dbReference>
<dbReference type="InterPro" id="IPR011701">
    <property type="entry name" value="MFS"/>
</dbReference>
<keyword evidence="2" id="KW-0813">Transport</keyword>
<feature type="transmembrane region" description="Helical" evidence="6">
    <location>
        <begin position="141"/>
        <end position="160"/>
    </location>
</feature>
<reference evidence="8 9" key="1">
    <citation type="submission" date="2020-08" db="EMBL/GenBank/DDBJ databases">
        <title>Genomic Encyclopedia of Type Strains, Phase IV (KMG-IV): sequencing the most valuable type-strain genomes for metagenomic binning, comparative biology and taxonomic classification.</title>
        <authorList>
            <person name="Goeker M."/>
        </authorList>
    </citation>
    <scope>NUCLEOTIDE SEQUENCE [LARGE SCALE GENOMIC DNA]</scope>
    <source>
        <strain evidence="8 9">DSM 23562</strain>
    </source>
</reference>
<feature type="transmembrane region" description="Helical" evidence="6">
    <location>
        <begin position="79"/>
        <end position="97"/>
    </location>
</feature>
<dbReference type="SUPFAM" id="SSF103473">
    <property type="entry name" value="MFS general substrate transporter"/>
    <property type="match status" value="1"/>
</dbReference>
<keyword evidence="5 6" id="KW-0472">Membrane</keyword>
<comment type="subcellular location">
    <subcellularLocation>
        <location evidence="1">Cell membrane</location>
        <topology evidence="1">Multi-pass membrane protein</topology>
    </subcellularLocation>
</comment>
<protein>
    <submittedName>
        <fullName evidence="8">ACS family tartrate transporter-like MFS transporter</fullName>
    </submittedName>
</protein>
<feature type="transmembrane region" description="Helical" evidence="6">
    <location>
        <begin position="172"/>
        <end position="193"/>
    </location>
</feature>
<dbReference type="Pfam" id="PF07690">
    <property type="entry name" value="MFS_1"/>
    <property type="match status" value="1"/>
</dbReference>
<evidence type="ECO:0000256" key="2">
    <source>
        <dbReference type="ARBA" id="ARBA00022448"/>
    </source>
</evidence>
<evidence type="ECO:0000313" key="9">
    <source>
        <dbReference type="Proteomes" id="UP000520814"/>
    </source>
</evidence>